<accession>A0A0F7SQ74</accession>
<dbReference type="InterPro" id="IPR015257">
    <property type="entry name" value="Maf1"/>
</dbReference>
<evidence type="ECO:0000313" key="2">
    <source>
        <dbReference type="EMBL" id="CED82655.1"/>
    </source>
</evidence>
<feature type="compositionally biased region" description="Basic and acidic residues" evidence="1">
    <location>
        <begin position="229"/>
        <end position="240"/>
    </location>
</feature>
<sequence>MKYLDTPELNHLSERLEYEGAECKVHTRFEVYSCKSVSKERKLFKHLESIHSLEQAEMDEQLSLSPELRDAGLESCFGRLDQKDSRQTWFWIVALLNVAFPDHDFTSVAPDHFVKEHSVNQVLRQLSTTVLELSSQGPRSYGSYPTSMPVLATSPYSLTSTSLQSTSFNAGPGFTHPHLIRVLNQVLNGDLDSCEVYSYSPDMDSDPHAASSDEDESEEDDDEDEEGKDDMTEANDRSYDDDFLEGFEDDQAGGGRAGSTAHGKGHRRESWRRSGGSESDDEGFLPPSLNSLPLVGESKNAFNEPTRKGCLWSVNYFFVSKKQKRILFISCWAKKRDHIPFHLSSYAIQRSSLPSSYHSSSGHKQSFNSGSAGSRRMSGVGLF</sequence>
<dbReference type="Gene3D" id="3.40.1000.50">
    <property type="entry name" value="Repressor of RNA polymerase III transcription Maf1"/>
    <property type="match status" value="2"/>
</dbReference>
<evidence type="ECO:0000256" key="1">
    <source>
        <dbReference type="SAM" id="MobiDB-lite"/>
    </source>
</evidence>
<feature type="region of interest" description="Disordered" evidence="1">
    <location>
        <begin position="357"/>
        <end position="383"/>
    </location>
</feature>
<dbReference type="GO" id="GO:0005634">
    <property type="term" value="C:nucleus"/>
    <property type="evidence" value="ECO:0007669"/>
    <property type="project" value="TreeGrafter"/>
</dbReference>
<protein>
    <submittedName>
        <fullName evidence="2">Mod5 protein sorting/negative effector of RNA Pol III synthesis</fullName>
    </submittedName>
</protein>
<dbReference type="GO" id="GO:0016480">
    <property type="term" value="P:negative regulation of transcription by RNA polymerase III"/>
    <property type="evidence" value="ECO:0007669"/>
    <property type="project" value="InterPro"/>
</dbReference>
<feature type="compositionally biased region" description="Acidic residues" evidence="1">
    <location>
        <begin position="212"/>
        <end position="228"/>
    </location>
</feature>
<dbReference type="AlphaFoldDB" id="A0A0F7SQ74"/>
<dbReference type="GO" id="GO:0000994">
    <property type="term" value="F:RNA polymerase III core binding"/>
    <property type="evidence" value="ECO:0007669"/>
    <property type="project" value="TreeGrafter"/>
</dbReference>
<feature type="region of interest" description="Disordered" evidence="1">
    <location>
        <begin position="197"/>
        <end position="290"/>
    </location>
</feature>
<name>A0A0F7SQ74_PHARH</name>
<dbReference type="PANTHER" id="PTHR22504">
    <property type="entry name" value="REPRESSOR OF RNA POLYMERASE III TRANSCRIPTION MAF1"/>
    <property type="match status" value="1"/>
</dbReference>
<dbReference type="PANTHER" id="PTHR22504:SF0">
    <property type="entry name" value="REPRESSOR OF RNA POLYMERASE III TRANSCRIPTION MAF1 HOMOLOG"/>
    <property type="match status" value="1"/>
</dbReference>
<dbReference type="EMBL" id="LN483124">
    <property type="protein sequence ID" value="CED82655.1"/>
    <property type="molecule type" value="Genomic_DNA"/>
</dbReference>
<reference evidence="2" key="1">
    <citation type="submission" date="2014-08" db="EMBL/GenBank/DDBJ databases">
        <authorList>
            <person name="Sharma Rahul"/>
            <person name="Thines Marco"/>
        </authorList>
    </citation>
    <scope>NUCLEOTIDE SEQUENCE</scope>
</reference>
<feature type="compositionally biased region" description="Acidic residues" evidence="1">
    <location>
        <begin position="241"/>
        <end position="251"/>
    </location>
</feature>
<dbReference type="Pfam" id="PF09174">
    <property type="entry name" value="Maf1"/>
    <property type="match status" value="1"/>
</dbReference>
<organism evidence="2">
    <name type="scientific">Phaffia rhodozyma</name>
    <name type="common">Yeast</name>
    <name type="synonym">Xanthophyllomyces dendrorhous</name>
    <dbReference type="NCBI Taxonomy" id="264483"/>
    <lineage>
        <taxon>Eukaryota</taxon>
        <taxon>Fungi</taxon>
        <taxon>Dikarya</taxon>
        <taxon>Basidiomycota</taxon>
        <taxon>Agaricomycotina</taxon>
        <taxon>Tremellomycetes</taxon>
        <taxon>Cystofilobasidiales</taxon>
        <taxon>Mrakiaceae</taxon>
        <taxon>Phaffia</taxon>
    </lineage>
</organism>
<feature type="compositionally biased region" description="Low complexity" evidence="1">
    <location>
        <begin position="357"/>
        <end position="366"/>
    </location>
</feature>
<dbReference type="InterPro" id="IPR038564">
    <property type="entry name" value="Maf1_sf"/>
</dbReference>
<proteinExistence type="predicted"/>